<name>A0A9J7LH42_BRAFL</name>
<dbReference type="KEGG" id="bfo:118420203"/>
<accession>A0A9J7LH42</accession>
<dbReference type="AlphaFoldDB" id="A0A9J7LH42"/>
<dbReference type="Proteomes" id="UP000001554">
    <property type="component" value="Chromosome 7"/>
</dbReference>
<dbReference type="SUPFAM" id="SSF117839">
    <property type="entry name" value="WWE domain"/>
    <property type="match status" value="1"/>
</dbReference>
<proteinExistence type="predicted"/>
<dbReference type="GeneID" id="118420203"/>
<keyword evidence="1" id="KW-1185">Reference proteome</keyword>
<protein>
    <submittedName>
        <fullName evidence="2">Protein mono-ADP-ribosyltransferase PARP14-like</fullName>
    </submittedName>
</protein>
<evidence type="ECO:0000313" key="2">
    <source>
        <dbReference type="RefSeq" id="XP_035682811.1"/>
    </source>
</evidence>
<dbReference type="InterPro" id="IPR037197">
    <property type="entry name" value="WWE_dom_sf"/>
</dbReference>
<dbReference type="Gene3D" id="3.30.720.50">
    <property type="match status" value="1"/>
</dbReference>
<gene>
    <name evidence="2" type="primary">LOC118420203</name>
</gene>
<sequence length="118" mass="13486">MEICNDGKKIRLQGLAEDILVLQSEIHQILARVMNEGKQQEHAQLIARIVKWVYVDNGTEVEFDRLTNLKIEYALDEGHNRVRVDVDDVGECLAHIGNNILVTVQEGHRYKLKRKAVG</sequence>
<reference evidence="2" key="2">
    <citation type="submission" date="2025-08" db="UniProtKB">
        <authorList>
            <consortium name="RefSeq"/>
        </authorList>
    </citation>
    <scope>IDENTIFICATION</scope>
    <source>
        <strain evidence="2">S238N-H82</strain>
        <tissue evidence="2">Testes</tissue>
    </source>
</reference>
<reference evidence="1" key="1">
    <citation type="journal article" date="2020" name="Nat. Ecol. Evol.">
        <title>Deeply conserved synteny resolves early events in vertebrate evolution.</title>
        <authorList>
            <person name="Simakov O."/>
            <person name="Marletaz F."/>
            <person name="Yue J.X."/>
            <person name="O'Connell B."/>
            <person name="Jenkins J."/>
            <person name="Brandt A."/>
            <person name="Calef R."/>
            <person name="Tung C.H."/>
            <person name="Huang T.K."/>
            <person name="Schmutz J."/>
            <person name="Satoh N."/>
            <person name="Yu J.K."/>
            <person name="Putnam N.H."/>
            <person name="Green R.E."/>
            <person name="Rokhsar D.S."/>
        </authorList>
    </citation>
    <scope>NUCLEOTIDE SEQUENCE [LARGE SCALE GENOMIC DNA]</scope>
    <source>
        <strain evidence="1">S238N-H82</strain>
    </source>
</reference>
<organism evidence="1 2">
    <name type="scientific">Branchiostoma floridae</name>
    <name type="common">Florida lancelet</name>
    <name type="synonym">Amphioxus</name>
    <dbReference type="NCBI Taxonomy" id="7739"/>
    <lineage>
        <taxon>Eukaryota</taxon>
        <taxon>Metazoa</taxon>
        <taxon>Chordata</taxon>
        <taxon>Cephalochordata</taxon>
        <taxon>Leptocardii</taxon>
        <taxon>Amphioxiformes</taxon>
        <taxon>Branchiostomatidae</taxon>
        <taxon>Branchiostoma</taxon>
    </lineage>
</organism>
<evidence type="ECO:0000313" key="1">
    <source>
        <dbReference type="Proteomes" id="UP000001554"/>
    </source>
</evidence>
<dbReference type="RefSeq" id="XP_035682811.1">
    <property type="nucleotide sequence ID" value="XM_035826918.1"/>
</dbReference>